<comment type="caution">
    <text evidence="3">The sequence shown here is derived from an EMBL/GenBank/DDBJ whole genome shotgun (WGS) entry which is preliminary data.</text>
</comment>
<feature type="region of interest" description="Disordered" evidence="2">
    <location>
        <begin position="110"/>
        <end position="129"/>
    </location>
</feature>
<protein>
    <submittedName>
        <fullName evidence="3">Uncharacterized protein</fullName>
    </submittedName>
</protein>
<dbReference type="Proteomes" id="UP001066276">
    <property type="component" value="Chromosome 5"/>
</dbReference>
<feature type="coiled-coil region" evidence="1">
    <location>
        <begin position="182"/>
        <end position="216"/>
    </location>
</feature>
<feature type="region of interest" description="Disordered" evidence="2">
    <location>
        <begin position="1"/>
        <end position="85"/>
    </location>
</feature>
<sequence length="530" mass="60681">MKTTLTPDSTPEQRSSAFSSQKNPRRKENGSSAENTGGRNVKLQTSFPPIHFSLSTPARSVDRNHKEQTSTSNISRDARGQKFNLPQVEKAVEKIPRATKHVVAADKSKLTLDIGRNSRPHSSTPLMPLDVAKDAKLEPQPWLDVPSPKVQSERLSPESPSVPECPSCKKERRIRNDYDKIIVQSRQDKEILQQKIADLEAEMAKYKEEASNKWQEIRGSENNGTCNAEQQTEEPLHFHGLVKAETCESKLNYAADDKELTKLEEENKRKQEQIDSLLNEIEELRAQLDKIQENEKVEAQKMKNKHCKLVHDMEELKSQLEKSQDKEKQHLSEMEQEKESILLQLETTKSELERLKKRRALPLSELRKEKDACLAEIEDLKAYTEKMRAENNLLLDRIHTFEQDLAKGTLCPCLPSHTYAVPPNTEMLVISHQVSQQSTYSFGTGLRNCCCGCHGGTVQDLSSPKCAATRSPLEEEIIRFKDVYRQLKRERNLLLDVMEIMYTRRWFLEEAVPHVKRALKKCGVIYEDGD</sequence>
<feature type="region of interest" description="Disordered" evidence="2">
    <location>
        <begin position="140"/>
        <end position="170"/>
    </location>
</feature>
<keyword evidence="1" id="KW-0175">Coiled coil</keyword>
<evidence type="ECO:0000313" key="4">
    <source>
        <dbReference type="Proteomes" id="UP001066276"/>
    </source>
</evidence>
<feature type="compositionally biased region" description="Low complexity" evidence="2">
    <location>
        <begin position="157"/>
        <end position="166"/>
    </location>
</feature>
<feature type="coiled-coil region" evidence="1">
    <location>
        <begin position="253"/>
        <end position="383"/>
    </location>
</feature>
<dbReference type="AlphaFoldDB" id="A0AAV7RVF2"/>
<feature type="compositionally biased region" description="Polar residues" evidence="2">
    <location>
        <begin position="30"/>
        <end position="58"/>
    </location>
</feature>
<proteinExistence type="predicted"/>
<gene>
    <name evidence="3" type="ORF">NDU88_009018</name>
</gene>
<evidence type="ECO:0000256" key="2">
    <source>
        <dbReference type="SAM" id="MobiDB-lite"/>
    </source>
</evidence>
<accession>A0AAV7RVF2</accession>
<feature type="compositionally biased region" description="Polar residues" evidence="2">
    <location>
        <begin position="1"/>
        <end position="22"/>
    </location>
</feature>
<organism evidence="3 4">
    <name type="scientific">Pleurodeles waltl</name>
    <name type="common">Iberian ribbed newt</name>
    <dbReference type="NCBI Taxonomy" id="8319"/>
    <lineage>
        <taxon>Eukaryota</taxon>
        <taxon>Metazoa</taxon>
        <taxon>Chordata</taxon>
        <taxon>Craniata</taxon>
        <taxon>Vertebrata</taxon>
        <taxon>Euteleostomi</taxon>
        <taxon>Amphibia</taxon>
        <taxon>Batrachia</taxon>
        <taxon>Caudata</taxon>
        <taxon>Salamandroidea</taxon>
        <taxon>Salamandridae</taxon>
        <taxon>Pleurodelinae</taxon>
        <taxon>Pleurodeles</taxon>
    </lineage>
</organism>
<evidence type="ECO:0000313" key="3">
    <source>
        <dbReference type="EMBL" id="KAJ1156294.1"/>
    </source>
</evidence>
<name>A0AAV7RVF2_PLEWA</name>
<dbReference type="EMBL" id="JANPWB010000009">
    <property type="protein sequence ID" value="KAJ1156294.1"/>
    <property type="molecule type" value="Genomic_DNA"/>
</dbReference>
<keyword evidence="4" id="KW-1185">Reference proteome</keyword>
<reference evidence="3" key="1">
    <citation type="journal article" date="2022" name="bioRxiv">
        <title>Sequencing and chromosome-scale assembly of the giantPleurodeles waltlgenome.</title>
        <authorList>
            <person name="Brown T."/>
            <person name="Elewa A."/>
            <person name="Iarovenko S."/>
            <person name="Subramanian E."/>
            <person name="Araus A.J."/>
            <person name="Petzold A."/>
            <person name="Susuki M."/>
            <person name="Suzuki K.-i.T."/>
            <person name="Hayashi T."/>
            <person name="Toyoda A."/>
            <person name="Oliveira C."/>
            <person name="Osipova E."/>
            <person name="Leigh N.D."/>
            <person name="Simon A."/>
            <person name="Yun M.H."/>
        </authorList>
    </citation>
    <scope>NUCLEOTIDE SEQUENCE</scope>
    <source>
        <strain evidence="3">20211129_DDA</strain>
        <tissue evidence="3">Liver</tissue>
    </source>
</reference>
<evidence type="ECO:0000256" key="1">
    <source>
        <dbReference type="SAM" id="Coils"/>
    </source>
</evidence>